<comment type="caution">
    <text evidence="2">The sequence shown here is derived from an EMBL/GenBank/DDBJ whole genome shotgun (WGS) entry which is preliminary data.</text>
</comment>
<protein>
    <submittedName>
        <fullName evidence="2">Uncharacterized protein</fullName>
    </submittedName>
</protein>
<accession>A0ABR1UFU5</accession>
<evidence type="ECO:0000313" key="3">
    <source>
        <dbReference type="Proteomes" id="UP001446871"/>
    </source>
</evidence>
<feature type="region of interest" description="Disordered" evidence="1">
    <location>
        <begin position="1"/>
        <end position="31"/>
    </location>
</feature>
<reference evidence="2 3" key="1">
    <citation type="submission" date="2023-01" db="EMBL/GenBank/DDBJ databases">
        <title>Analysis of 21 Apiospora genomes using comparative genomics revels a genus with tremendous synthesis potential of carbohydrate active enzymes and secondary metabolites.</title>
        <authorList>
            <person name="Sorensen T."/>
        </authorList>
    </citation>
    <scope>NUCLEOTIDE SEQUENCE [LARGE SCALE GENOMIC DNA]</scope>
    <source>
        <strain evidence="2 3">CBS 83171</strain>
    </source>
</reference>
<dbReference type="EMBL" id="JAQQWM010000007">
    <property type="protein sequence ID" value="KAK8057780.1"/>
    <property type="molecule type" value="Genomic_DNA"/>
</dbReference>
<sequence length="93" mass="10658">MQDTAVQRPSTPEKRSHRVDSINPTDPMPKYEAGNEIWFRPSAKEAYGSFKIADVKKGEDGGFLYQIRETNDKLYKSGEWVPQKKVKKAEGRL</sequence>
<evidence type="ECO:0000256" key="1">
    <source>
        <dbReference type="SAM" id="MobiDB-lite"/>
    </source>
</evidence>
<feature type="compositionally biased region" description="Polar residues" evidence="1">
    <location>
        <begin position="1"/>
        <end position="10"/>
    </location>
</feature>
<gene>
    <name evidence="2" type="ORF">PG996_011717</name>
</gene>
<name>A0ABR1UFU5_9PEZI</name>
<organism evidence="2 3">
    <name type="scientific">Apiospora saccharicola</name>
    <dbReference type="NCBI Taxonomy" id="335842"/>
    <lineage>
        <taxon>Eukaryota</taxon>
        <taxon>Fungi</taxon>
        <taxon>Dikarya</taxon>
        <taxon>Ascomycota</taxon>
        <taxon>Pezizomycotina</taxon>
        <taxon>Sordariomycetes</taxon>
        <taxon>Xylariomycetidae</taxon>
        <taxon>Amphisphaeriales</taxon>
        <taxon>Apiosporaceae</taxon>
        <taxon>Apiospora</taxon>
    </lineage>
</organism>
<keyword evidence="3" id="KW-1185">Reference proteome</keyword>
<evidence type="ECO:0000313" key="2">
    <source>
        <dbReference type="EMBL" id="KAK8057780.1"/>
    </source>
</evidence>
<feature type="compositionally biased region" description="Basic and acidic residues" evidence="1">
    <location>
        <begin position="11"/>
        <end position="20"/>
    </location>
</feature>
<proteinExistence type="predicted"/>
<dbReference type="Proteomes" id="UP001446871">
    <property type="component" value="Unassembled WGS sequence"/>
</dbReference>